<feature type="compositionally biased region" description="Polar residues" evidence="1">
    <location>
        <begin position="1"/>
        <end position="15"/>
    </location>
</feature>
<accession>A0A8H8DIH5</accession>
<reference evidence="2 3" key="1">
    <citation type="journal article" name="Sci. Rep.">
        <title>Genome-scale phylogenetic analyses confirm Olpidium as the closest living zoosporic fungus to the non-flagellated, terrestrial fungi.</title>
        <authorList>
            <person name="Chang Y."/>
            <person name="Rochon D."/>
            <person name="Sekimoto S."/>
            <person name="Wang Y."/>
            <person name="Chovatia M."/>
            <person name="Sandor L."/>
            <person name="Salamov A."/>
            <person name="Grigoriev I.V."/>
            <person name="Stajich J.E."/>
            <person name="Spatafora J.W."/>
        </authorList>
    </citation>
    <scope>NUCLEOTIDE SEQUENCE [LARGE SCALE GENOMIC DNA]</scope>
    <source>
        <strain evidence="2">S191</strain>
    </source>
</reference>
<name>A0A8H8DIH5_9FUNG</name>
<dbReference type="OrthoDB" id="2095854at2759"/>
<dbReference type="EMBL" id="JAEFCI010006772">
    <property type="protein sequence ID" value="KAG5459485.1"/>
    <property type="molecule type" value="Genomic_DNA"/>
</dbReference>
<evidence type="ECO:0000256" key="1">
    <source>
        <dbReference type="SAM" id="MobiDB-lite"/>
    </source>
</evidence>
<protein>
    <submittedName>
        <fullName evidence="2">Uncharacterized protein</fullName>
    </submittedName>
</protein>
<sequence length="92" mass="10402">MTGPQDHSQQPQQKAGATADLYPMVNKLVTNRQVDLTDTRRPPAPAQQNKVFPADPKDQDWDLHPTAIRAVENYGSPQQVQELHRQEHVVPE</sequence>
<proteinExistence type="predicted"/>
<dbReference type="Proteomes" id="UP000673691">
    <property type="component" value="Unassembled WGS sequence"/>
</dbReference>
<organism evidence="2 3">
    <name type="scientific">Olpidium bornovanus</name>
    <dbReference type="NCBI Taxonomy" id="278681"/>
    <lineage>
        <taxon>Eukaryota</taxon>
        <taxon>Fungi</taxon>
        <taxon>Fungi incertae sedis</taxon>
        <taxon>Olpidiomycota</taxon>
        <taxon>Olpidiomycotina</taxon>
        <taxon>Olpidiomycetes</taxon>
        <taxon>Olpidiales</taxon>
        <taxon>Olpidiaceae</taxon>
        <taxon>Olpidium</taxon>
    </lineage>
</organism>
<feature type="region of interest" description="Disordered" evidence="1">
    <location>
        <begin position="35"/>
        <end position="61"/>
    </location>
</feature>
<comment type="caution">
    <text evidence="2">The sequence shown here is derived from an EMBL/GenBank/DDBJ whole genome shotgun (WGS) entry which is preliminary data.</text>
</comment>
<evidence type="ECO:0000313" key="3">
    <source>
        <dbReference type="Proteomes" id="UP000673691"/>
    </source>
</evidence>
<gene>
    <name evidence="2" type="ORF">BJ554DRAFT_107</name>
</gene>
<keyword evidence="3" id="KW-1185">Reference proteome</keyword>
<dbReference type="AlphaFoldDB" id="A0A8H8DIH5"/>
<feature type="region of interest" description="Disordered" evidence="1">
    <location>
        <begin position="1"/>
        <end position="22"/>
    </location>
</feature>
<evidence type="ECO:0000313" key="2">
    <source>
        <dbReference type="EMBL" id="KAG5459485.1"/>
    </source>
</evidence>